<reference evidence="2 3" key="1">
    <citation type="journal article" date="2020" name="BMC Genomics">
        <title>Intraspecific diversification of the crop wild relative Brassica cretica Lam. using demographic model selection.</title>
        <authorList>
            <person name="Kioukis A."/>
            <person name="Michalopoulou V.A."/>
            <person name="Briers L."/>
            <person name="Pirintsos S."/>
            <person name="Studholme D.J."/>
            <person name="Pavlidis P."/>
            <person name="Sarris P.F."/>
        </authorList>
    </citation>
    <scope>NUCLEOTIDE SEQUENCE [LARGE SCALE GENOMIC DNA]</scope>
    <source>
        <strain evidence="3">cv. PFS-1207/04</strain>
    </source>
</reference>
<evidence type="ECO:0000256" key="1">
    <source>
        <dbReference type="SAM" id="MobiDB-lite"/>
    </source>
</evidence>
<evidence type="ECO:0000313" key="2">
    <source>
        <dbReference type="EMBL" id="KAF3533207.1"/>
    </source>
</evidence>
<organism evidence="2 3">
    <name type="scientific">Brassica cretica</name>
    <name type="common">Mustard</name>
    <dbReference type="NCBI Taxonomy" id="69181"/>
    <lineage>
        <taxon>Eukaryota</taxon>
        <taxon>Viridiplantae</taxon>
        <taxon>Streptophyta</taxon>
        <taxon>Embryophyta</taxon>
        <taxon>Tracheophyta</taxon>
        <taxon>Spermatophyta</taxon>
        <taxon>Magnoliopsida</taxon>
        <taxon>eudicotyledons</taxon>
        <taxon>Gunneridae</taxon>
        <taxon>Pentapetalae</taxon>
        <taxon>rosids</taxon>
        <taxon>malvids</taxon>
        <taxon>Brassicales</taxon>
        <taxon>Brassicaceae</taxon>
        <taxon>Brassiceae</taxon>
        <taxon>Brassica</taxon>
    </lineage>
</organism>
<evidence type="ECO:0000313" key="3">
    <source>
        <dbReference type="Proteomes" id="UP000266723"/>
    </source>
</evidence>
<feature type="region of interest" description="Disordered" evidence="1">
    <location>
        <begin position="1"/>
        <end position="39"/>
    </location>
</feature>
<sequence>MSITPATPPISPRTPDPPDFNAAEKIKPSSLSSLTPKTRKSKRHIPLKYSCDEIYERMEKGLCIFCEARDTPGHHDLKHKGVEILMIESDDQSIVTESEPSYEESLVESDEFLTNTVMKVDAFSELLECFTSDLQIVDAAGQKEDKNKNYAEDIVSFSLGRKIEDMVGKQFHEADRVWEPGGFIAKPATQSQGIDKFQKANRHQKLCRNVRFKLAAHWRNERWVNAVDLFHSVDTSCWNQFLKQQKCPKSWNFKYKHGEYMVKSFLENARDKKLQVVQQRPHVIRCSRDKNAEKILSRPLGDMDAWFQEIVTTVFGTGVSLKCLDKYFSHDQVLGLTTKTLGTYIQNTTIFIPLAKETREWSMQSALKIQYEEKMIILVDQGPRFWEPGGVVTEHDQWKEQEKGSARCGLMSFVQQQCSMCRQGIKSGELDCLVARSHSLFPSYHGLERQVISYLQEMFFEVKSHVYD</sequence>
<accession>A0ABQ7BLI3</accession>
<comment type="caution">
    <text evidence="2">The sequence shown here is derived from an EMBL/GenBank/DDBJ whole genome shotgun (WGS) entry which is preliminary data.</text>
</comment>
<dbReference type="Proteomes" id="UP000266723">
    <property type="component" value="Unassembled WGS sequence"/>
</dbReference>
<name>A0ABQ7BLI3_BRACR</name>
<protein>
    <submittedName>
        <fullName evidence="2">Uncharacterized protein</fullName>
    </submittedName>
</protein>
<feature type="compositionally biased region" description="Pro residues" evidence="1">
    <location>
        <begin position="1"/>
        <end position="18"/>
    </location>
</feature>
<dbReference type="EMBL" id="QGKV02001507">
    <property type="protein sequence ID" value="KAF3533207.1"/>
    <property type="molecule type" value="Genomic_DNA"/>
</dbReference>
<keyword evidence="3" id="KW-1185">Reference proteome</keyword>
<proteinExistence type="predicted"/>
<gene>
    <name evidence="2" type="ORF">DY000_02039677</name>
</gene>